<dbReference type="InterPro" id="IPR017853">
    <property type="entry name" value="GH"/>
</dbReference>
<dbReference type="PANTHER" id="PTHR23421">
    <property type="entry name" value="BETA-GALACTOSIDASE RELATED"/>
    <property type="match status" value="1"/>
</dbReference>
<feature type="non-terminal residue" evidence="8">
    <location>
        <position position="1"/>
    </location>
</feature>
<dbReference type="AlphaFoldDB" id="A0A7J7NJQ1"/>
<evidence type="ECO:0000256" key="2">
    <source>
        <dbReference type="ARBA" id="ARBA00009809"/>
    </source>
</evidence>
<dbReference type="InterPro" id="IPR031330">
    <property type="entry name" value="Gly_Hdrlase_35_cat"/>
</dbReference>
<comment type="similarity">
    <text evidence="2">Belongs to the glycosyl hydrolase 35 family.</text>
</comment>
<dbReference type="PROSITE" id="PS01182">
    <property type="entry name" value="GLYCOSYL_HYDROL_F35"/>
    <property type="match status" value="1"/>
</dbReference>
<evidence type="ECO:0000256" key="1">
    <source>
        <dbReference type="ARBA" id="ARBA00001412"/>
    </source>
</evidence>
<keyword evidence="4" id="KW-0378">Hydrolase</keyword>
<keyword evidence="9" id="KW-1185">Reference proteome</keyword>
<gene>
    <name evidence="8" type="ORF">GIB67_031692</name>
</gene>
<dbReference type="InterPro" id="IPR001944">
    <property type="entry name" value="Glycoside_Hdrlase_35"/>
</dbReference>
<proteinExistence type="inferred from homology"/>
<dbReference type="EMBL" id="JACGCM010000724">
    <property type="protein sequence ID" value="KAF6167491.1"/>
    <property type="molecule type" value="Genomic_DNA"/>
</dbReference>
<feature type="compositionally biased region" description="Basic residues" evidence="6">
    <location>
        <begin position="271"/>
        <end position="280"/>
    </location>
</feature>
<dbReference type="OrthoDB" id="1657402at2759"/>
<dbReference type="Gene3D" id="3.20.20.80">
    <property type="entry name" value="Glycosidases"/>
    <property type="match status" value="1"/>
</dbReference>
<keyword evidence="5" id="KW-0326">Glycosidase</keyword>
<reference evidence="8 9" key="1">
    <citation type="journal article" date="2020" name="IScience">
        <title>Genome Sequencing of the Endangered Kingdonia uniflora (Circaeasteraceae, Ranunculales) Reveals Potential Mechanisms of Evolutionary Specialization.</title>
        <authorList>
            <person name="Sun Y."/>
            <person name="Deng T."/>
            <person name="Zhang A."/>
            <person name="Moore M.J."/>
            <person name="Landis J.B."/>
            <person name="Lin N."/>
            <person name="Zhang H."/>
            <person name="Zhang X."/>
            <person name="Huang J."/>
            <person name="Zhang X."/>
            <person name="Sun H."/>
            <person name="Wang H."/>
        </authorList>
    </citation>
    <scope>NUCLEOTIDE SEQUENCE [LARGE SCALE GENOMIC DNA]</scope>
    <source>
        <strain evidence="8">TB1705</strain>
        <tissue evidence="8">Leaf</tissue>
    </source>
</reference>
<feature type="region of interest" description="Disordered" evidence="6">
    <location>
        <begin position="261"/>
        <end position="289"/>
    </location>
</feature>
<sequence>RVPCLAEICSGISFRTDIEPFKPIMKGFTTKIVNMMKAEGLFETQGGPIMMSQIENEYGPLENLYGNSGREYTFITFRGTVHRRPEEDLAFSVTRPLPAKANKQVPKLILTVPSILLVLFELPQRLRMLNLINMFLVAPTVAEVESPEVEIEDHSEEQGSSLCEILPPINQHYSFAESAEEPNKLIVNKPKPWKTSRTESPLKGLFLSNSSFLSHAEYLFDLNINQPILSQPTTIEDHNTMDTKLIMNCANELMAKRCTGITMGPSNPKNPHSKPKKQHIHQQVGERSL</sequence>
<dbReference type="EC" id="3.2.1.23" evidence="3"/>
<protein>
    <recommendedName>
        <fullName evidence="3">beta-galactosidase</fullName>
        <ecNumber evidence="3">3.2.1.23</ecNumber>
    </recommendedName>
</protein>
<dbReference type="GO" id="GO:0004565">
    <property type="term" value="F:beta-galactosidase activity"/>
    <property type="evidence" value="ECO:0007669"/>
    <property type="project" value="UniProtKB-EC"/>
</dbReference>
<evidence type="ECO:0000313" key="9">
    <source>
        <dbReference type="Proteomes" id="UP000541444"/>
    </source>
</evidence>
<dbReference type="InterPro" id="IPR019801">
    <property type="entry name" value="Glyco_hydro_35_CS"/>
</dbReference>
<dbReference type="SUPFAM" id="SSF51445">
    <property type="entry name" value="(Trans)glycosidases"/>
    <property type="match status" value="1"/>
</dbReference>
<evidence type="ECO:0000256" key="4">
    <source>
        <dbReference type="ARBA" id="ARBA00022801"/>
    </source>
</evidence>
<evidence type="ECO:0000256" key="5">
    <source>
        <dbReference type="ARBA" id="ARBA00023295"/>
    </source>
</evidence>
<evidence type="ECO:0000256" key="3">
    <source>
        <dbReference type="ARBA" id="ARBA00012756"/>
    </source>
</evidence>
<dbReference type="GO" id="GO:0005975">
    <property type="term" value="P:carbohydrate metabolic process"/>
    <property type="evidence" value="ECO:0007669"/>
    <property type="project" value="InterPro"/>
</dbReference>
<organism evidence="8 9">
    <name type="scientific">Kingdonia uniflora</name>
    <dbReference type="NCBI Taxonomy" id="39325"/>
    <lineage>
        <taxon>Eukaryota</taxon>
        <taxon>Viridiplantae</taxon>
        <taxon>Streptophyta</taxon>
        <taxon>Embryophyta</taxon>
        <taxon>Tracheophyta</taxon>
        <taxon>Spermatophyta</taxon>
        <taxon>Magnoliopsida</taxon>
        <taxon>Ranunculales</taxon>
        <taxon>Circaeasteraceae</taxon>
        <taxon>Kingdonia</taxon>
    </lineage>
</organism>
<evidence type="ECO:0000313" key="8">
    <source>
        <dbReference type="EMBL" id="KAF6167491.1"/>
    </source>
</evidence>
<name>A0A7J7NJQ1_9MAGN</name>
<evidence type="ECO:0000259" key="7">
    <source>
        <dbReference type="Pfam" id="PF01301"/>
    </source>
</evidence>
<dbReference type="Proteomes" id="UP000541444">
    <property type="component" value="Unassembled WGS sequence"/>
</dbReference>
<comment type="catalytic activity">
    <reaction evidence="1">
        <text>Hydrolysis of terminal non-reducing beta-D-galactose residues in beta-D-galactosides.</text>
        <dbReference type="EC" id="3.2.1.23"/>
    </reaction>
</comment>
<dbReference type="Pfam" id="PF01301">
    <property type="entry name" value="Glyco_hydro_35"/>
    <property type="match status" value="1"/>
</dbReference>
<feature type="domain" description="Glycoside hydrolase 35 catalytic" evidence="7">
    <location>
        <begin position="11"/>
        <end position="66"/>
    </location>
</feature>
<evidence type="ECO:0000256" key="6">
    <source>
        <dbReference type="SAM" id="MobiDB-lite"/>
    </source>
</evidence>
<comment type="caution">
    <text evidence="8">The sequence shown here is derived from an EMBL/GenBank/DDBJ whole genome shotgun (WGS) entry which is preliminary data.</text>
</comment>
<accession>A0A7J7NJQ1</accession>